<evidence type="ECO:0000256" key="1">
    <source>
        <dbReference type="SAM" id="Phobius"/>
    </source>
</evidence>
<dbReference type="Proteomes" id="UP000583101">
    <property type="component" value="Unassembled WGS sequence"/>
</dbReference>
<dbReference type="Proteomes" id="UP000297248">
    <property type="component" value="Unassembled WGS sequence"/>
</dbReference>
<comment type="caution">
    <text evidence="3">The sequence shown here is derived from an EMBL/GenBank/DDBJ whole genome shotgun (WGS) entry which is preliminary data.</text>
</comment>
<sequence>MGAFKLLLKNLYIIFTTFFLFSFTGWGINNQPKVVEALKKVLINDQKYRSKDFDNSFQSQMNFADYVNFMIVKAVIKKYNWPYDSFISKEESRIIFITIQHAKLSVQKQYVSLISDAARIGKIKFTHLGLLQDRIAIQEGKPQIYGTQIGQDSETKEYFVLPVINMNLIDERRKLMGFTPMADYLKFWNIKL</sequence>
<accession>A0A4Y8ABJ9</accession>
<dbReference type="OrthoDB" id="1164858at2"/>
<dbReference type="EMBL" id="SNQG01000004">
    <property type="protein sequence ID" value="TEW65903.1"/>
    <property type="molecule type" value="Genomic_DNA"/>
</dbReference>
<keyword evidence="1" id="KW-0472">Membrane</keyword>
<reference evidence="3 4" key="1">
    <citation type="journal article" date="2016" name="Int. J. Syst. Evol. Microbiol.">
        <title>Proposal of Mucilaginibacter phyllosphaerae sp. nov. isolated from the phyllosphere of Galium album.</title>
        <authorList>
            <person name="Aydogan E.L."/>
            <person name="Busse H.J."/>
            <person name="Moser G."/>
            <person name="Muller C."/>
            <person name="Kampfer P."/>
            <person name="Glaeser S.P."/>
        </authorList>
    </citation>
    <scope>NUCLEOTIDE SEQUENCE [LARGE SCALE GENOMIC DNA]</scope>
    <source>
        <strain evidence="3 4">PP-F2FG21</strain>
    </source>
</reference>
<dbReference type="InterPro" id="IPR046732">
    <property type="entry name" value="DUF6624"/>
</dbReference>
<name>A0A4Y8ABJ9_9SPHI</name>
<feature type="transmembrane region" description="Helical" evidence="1">
    <location>
        <begin position="7"/>
        <end position="28"/>
    </location>
</feature>
<evidence type="ECO:0000313" key="5">
    <source>
        <dbReference type="Proteomes" id="UP000583101"/>
    </source>
</evidence>
<dbReference type="EMBL" id="JACIEG010000003">
    <property type="protein sequence ID" value="MBB3969300.1"/>
    <property type="molecule type" value="Genomic_DNA"/>
</dbReference>
<gene>
    <name evidence="3" type="ORF">E2R65_12275</name>
    <name evidence="2" type="ORF">GGR35_001903</name>
</gene>
<reference evidence="2 5" key="3">
    <citation type="submission" date="2020-08" db="EMBL/GenBank/DDBJ databases">
        <title>Genomic Encyclopedia of Type Strains, Phase IV (KMG-IV): sequencing the most valuable type-strain genomes for metagenomic binning, comparative biology and taxonomic classification.</title>
        <authorList>
            <person name="Goeker M."/>
        </authorList>
    </citation>
    <scope>NUCLEOTIDE SEQUENCE [LARGE SCALE GENOMIC DNA]</scope>
    <source>
        <strain evidence="2 5">DSM 100995</strain>
    </source>
</reference>
<evidence type="ECO:0000313" key="3">
    <source>
        <dbReference type="EMBL" id="TEW65903.1"/>
    </source>
</evidence>
<keyword evidence="1" id="KW-0812">Transmembrane</keyword>
<keyword evidence="1" id="KW-1133">Transmembrane helix</keyword>
<proteinExistence type="predicted"/>
<organism evidence="3 4">
    <name type="scientific">Mucilaginibacter phyllosphaerae</name>
    <dbReference type="NCBI Taxonomy" id="1812349"/>
    <lineage>
        <taxon>Bacteria</taxon>
        <taxon>Pseudomonadati</taxon>
        <taxon>Bacteroidota</taxon>
        <taxon>Sphingobacteriia</taxon>
        <taxon>Sphingobacteriales</taxon>
        <taxon>Sphingobacteriaceae</taxon>
        <taxon>Mucilaginibacter</taxon>
    </lineage>
</organism>
<dbReference type="RefSeq" id="WP_134336769.1">
    <property type="nucleotide sequence ID" value="NZ_BMCZ01000002.1"/>
</dbReference>
<reference evidence="3" key="2">
    <citation type="submission" date="2019-03" db="EMBL/GenBank/DDBJ databases">
        <authorList>
            <person name="Yan Y.-Q."/>
            <person name="Du Z.-J."/>
        </authorList>
    </citation>
    <scope>NUCLEOTIDE SEQUENCE</scope>
    <source>
        <strain evidence="3">PP-F2FG21</strain>
    </source>
</reference>
<evidence type="ECO:0000313" key="4">
    <source>
        <dbReference type="Proteomes" id="UP000297248"/>
    </source>
</evidence>
<dbReference type="AlphaFoldDB" id="A0A4Y8ABJ9"/>
<evidence type="ECO:0000313" key="2">
    <source>
        <dbReference type="EMBL" id="MBB3969300.1"/>
    </source>
</evidence>
<dbReference type="Pfam" id="PF20329">
    <property type="entry name" value="DUF6624"/>
    <property type="match status" value="1"/>
</dbReference>
<keyword evidence="5" id="KW-1185">Reference proteome</keyword>
<protein>
    <submittedName>
        <fullName evidence="3">Uncharacterized protein</fullName>
    </submittedName>
</protein>